<sequence length="268" mass="31210">MSSKDLLKEIAFGQNFEYDSFENKTEIGKGRFGVMYKAYLKDIKQTVALKTLYYYDENSIGDLIKKLQPVYKNLFKRFEYASLENKTEIGKGEFEIIYKAYLKDIKQTVALETLDYDDDDLLDNFIRDVSLKGDRETPIEGTPVDFKNLYCAAWNSKPDSCPDIKEICKKLDHIQLELFCKDLFKKLTFRQKFEYTSFEDKKKIGKGGFGVIYKAYLKDINQTVALKTLDHDDENSLNDFIKEVKCITKVEHDNVIRFIGITQGMLIL</sequence>
<keyword evidence="2" id="KW-1185">Reference proteome</keyword>
<accession>A0ACA9KKV3</accession>
<protein>
    <submittedName>
        <fullName evidence="1">6049_t:CDS:1</fullName>
    </submittedName>
</protein>
<name>A0ACA9KKV3_9GLOM</name>
<evidence type="ECO:0000313" key="2">
    <source>
        <dbReference type="Proteomes" id="UP000789860"/>
    </source>
</evidence>
<gene>
    <name evidence="1" type="ORF">SCALOS_LOCUS2284</name>
</gene>
<comment type="caution">
    <text evidence="1">The sequence shown here is derived from an EMBL/GenBank/DDBJ whole genome shotgun (WGS) entry which is preliminary data.</text>
</comment>
<reference evidence="1" key="1">
    <citation type="submission" date="2021-06" db="EMBL/GenBank/DDBJ databases">
        <authorList>
            <person name="Kallberg Y."/>
            <person name="Tangrot J."/>
            <person name="Rosling A."/>
        </authorList>
    </citation>
    <scope>NUCLEOTIDE SEQUENCE</scope>
    <source>
        <strain evidence="1">AU212A</strain>
    </source>
</reference>
<organism evidence="1 2">
    <name type="scientific">Scutellospora calospora</name>
    <dbReference type="NCBI Taxonomy" id="85575"/>
    <lineage>
        <taxon>Eukaryota</taxon>
        <taxon>Fungi</taxon>
        <taxon>Fungi incertae sedis</taxon>
        <taxon>Mucoromycota</taxon>
        <taxon>Glomeromycotina</taxon>
        <taxon>Glomeromycetes</taxon>
        <taxon>Diversisporales</taxon>
        <taxon>Gigasporaceae</taxon>
        <taxon>Scutellospora</taxon>
    </lineage>
</organism>
<proteinExistence type="predicted"/>
<dbReference type="Proteomes" id="UP000789860">
    <property type="component" value="Unassembled WGS sequence"/>
</dbReference>
<evidence type="ECO:0000313" key="1">
    <source>
        <dbReference type="EMBL" id="CAG8477378.1"/>
    </source>
</evidence>
<dbReference type="EMBL" id="CAJVPM010001963">
    <property type="protein sequence ID" value="CAG8477378.1"/>
    <property type="molecule type" value="Genomic_DNA"/>
</dbReference>